<accession>A0ACA9M4Q5</accession>
<dbReference type="Proteomes" id="UP000789525">
    <property type="component" value="Unassembled WGS sequence"/>
</dbReference>
<keyword evidence="2" id="KW-1185">Reference proteome</keyword>
<gene>
    <name evidence="1" type="ORF">ACOLOM_LOCUS5566</name>
</gene>
<sequence length="531" mass="60002">TLLTLSDIFKDLYVFTDQSKEPPENGFDFTPMDILKVLDTFLDNKHYTTDFEFYKDLRFTIKKLRDGHTDLISGCYFYNVLFDQQIYLYSVVENEKQLIKVFDDSVDRKNVDCEVTHINSKPALQVITEFARTQLSTSRDLGVRFNDALVSVSQTKIAFTSNLFSVRNDLPESGSITYSLKCPNRKPFQLTRKWSIITNTFSRWNDTKTFQQYCSSTFPISSIPEQKNASSSTYGKAELVFEGTAANAYTIGKDLGVVEINTFSFHRVRGFIEIGYKLALQELAKRGVKKVVIDFSNNPGGFITFSIFLNGLLVPSKHIAFPTDLRVPPIIQKAIQRESGSNDSGGFYQASGWNSFVTGKPFTSADQFIGNRSLTRGGTTNRYSALFNDILTDQEINELKKKTKFPWDKDSIIILTNGHCASACALASQYLTEIGQYQTVAVGGFLNQSLSFSTFPGGELLNDGILPEINAPHQFQSNLAFSFTIREAYSLKNLTEVLDFKYKPADHRLSYDERNARDISLLWEQAASFLK</sequence>
<name>A0ACA9M4Q5_9GLOM</name>
<evidence type="ECO:0000313" key="1">
    <source>
        <dbReference type="EMBL" id="CAG8569977.1"/>
    </source>
</evidence>
<dbReference type="EMBL" id="CAJVPT010010383">
    <property type="protein sequence ID" value="CAG8569977.1"/>
    <property type="molecule type" value="Genomic_DNA"/>
</dbReference>
<proteinExistence type="predicted"/>
<reference evidence="1" key="1">
    <citation type="submission" date="2021-06" db="EMBL/GenBank/DDBJ databases">
        <authorList>
            <person name="Kallberg Y."/>
            <person name="Tangrot J."/>
            <person name="Rosling A."/>
        </authorList>
    </citation>
    <scope>NUCLEOTIDE SEQUENCE</scope>
    <source>
        <strain evidence="1">CL356</strain>
    </source>
</reference>
<comment type="caution">
    <text evidence="1">The sequence shown here is derived from an EMBL/GenBank/DDBJ whole genome shotgun (WGS) entry which is preliminary data.</text>
</comment>
<organism evidence="1 2">
    <name type="scientific">Acaulospora colombiana</name>
    <dbReference type="NCBI Taxonomy" id="27376"/>
    <lineage>
        <taxon>Eukaryota</taxon>
        <taxon>Fungi</taxon>
        <taxon>Fungi incertae sedis</taxon>
        <taxon>Mucoromycota</taxon>
        <taxon>Glomeromycotina</taxon>
        <taxon>Glomeromycetes</taxon>
        <taxon>Diversisporales</taxon>
        <taxon>Acaulosporaceae</taxon>
        <taxon>Acaulospora</taxon>
    </lineage>
</organism>
<protein>
    <submittedName>
        <fullName evidence="1">9677_t:CDS:1</fullName>
    </submittedName>
</protein>
<feature type="non-terminal residue" evidence="1">
    <location>
        <position position="1"/>
    </location>
</feature>
<evidence type="ECO:0000313" key="2">
    <source>
        <dbReference type="Proteomes" id="UP000789525"/>
    </source>
</evidence>